<evidence type="ECO:0000259" key="2">
    <source>
        <dbReference type="Pfam" id="PF21348"/>
    </source>
</evidence>
<dbReference type="RefSeq" id="WP_158867676.1">
    <property type="nucleotide sequence ID" value="NZ_CP046401.1"/>
</dbReference>
<dbReference type="SUPFAM" id="SSF69318">
    <property type="entry name" value="Integrin alpha N-terminal domain"/>
    <property type="match status" value="1"/>
</dbReference>
<proteinExistence type="predicted"/>
<name>A0A6I6JPL5_9BACT</name>
<dbReference type="InterPro" id="IPR013783">
    <property type="entry name" value="Ig-like_fold"/>
</dbReference>
<dbReference type="Proteomes" id="UP000428260">
    <property type="component" value="Chromosome"/>
</dbReference>
<dbReference type="AlphaFoldDB" id="A0A6I6JPL5"/>
<sequence length="559" mass="63432">MKRFILFTYIFLPLLSISQVQENIDRGIVALCEGEKAVFVSWRLLKDDPENVAFNIYRQDIGLNDYVKVNDKPVSNSTNYLDDSAKPGHGYNYKVKKIVGPTEYDTPGEAYVFTRTGSQPWISIKLKDQVTLKRIGIGDLDGDGAYDFVLQHPDFNVDPYYRPGYWKRSPESYKLDAYSSKGKFLWRHDMGWPIETGTWYSPYMVFDVDQNGKAEVYAKAGEGDPREMDGHVLNGPEYLVKIDPLTGKILKKQSWISKEGFESYNYWSRNFLTVAYLDGINPSLVMQRGTYTVIKTEALDKELKPIWKWESMGKDEKYKGQGAHAIMTGDIDEDGKDELVFGTSALDDNGVPMWHTGLGHNDAGYIADILPERPGYEIFYGIESRSPQNGVCLVDAKTGEIIWGYEGSTFHVHSQAMIGDITDEYPGIECYAGEAKGGDKFFLYTADGKRLSDKNLWGLAPKAIWWDADDLKEICFQNEVFDYIGETHLKVEGKVLIVADILGDWREEIVTSLPGELRIYSTNILSDKKIVCRMQNHLYRMAVADATMGYYNAPQVGFK</sequence>
<dbReference type="InterPro" id="IPR011047">
    <property type="entry name" value="Quinoprotein_ADH-like_sf"/>
</dbReference>
<gene>
    <name evidence="3" type="ORF">GM418_14930</name>
</gene>
<dbReference type="InterPro" id="IPR015943">
    <property type="entry name" value="WD40/YVTN_repeat-like_dom_sf"/>
</dbReference>
<dbReference type="EMBL" id="CP046401">
    <property type="protein sequence ID" value="QGY44915.1"/>
    <property type="molecule type" value="Genomic_DNA"/>
</dbReference>
<dbReference type="Gene3D" id="2.130.10.10">
    <property type="entry name" value="YVTN repeat-like/Quinoprotein amine dehydrogenase"/>
    <property type="match status" value="1"/>
</dbReference>
<keyword evidence="4" id="KW-1185">Reference proteome</keyword>
<organism evidence="3 4">
    <name type="scientific">Maribellus comscasis</name>
    <dbReference type="NCBI Taxonomy" id="2681766"/>
    <lineage>
        <taxon>Bacteria</taxon>
        <taxon>Pseudomonadati</taxon>
        <taxon>Bacteroidota</taxon>
        <taxon>Bacteroidia</taxon>
        <taxon>Marinilabiliales</taxon>
        <taxon>Prolixibacteraceae</taxon>
        <taxon>Maribellus</taxon>
    </lineage>
</organism>
<evidence type="ECO:0000313" key="4">
    <source>
        <dbReference type="Proteomes" id="UP000428260"/>
    </source>
</evidence>
<dbReference type="InterPro" id="IPR028994">
    <property type="entry name" value="Integrin_alpha_N"/>
</dbReference>
<feature type="domain" description="Rhamnogalacturonan I lyase beta-sheet" evidence="1">
    <location>
        <begin position="21"/>
        <end position="109"/>
    </location>
</feature>
<dbReference type="PANTHER" id="PTHR43118">
    <property type="entry name" value="RHAMNOGALACTURONAN LYASE (EUROFUNG)"/>
    <property type="match status" value="1"/>
</dbReference>
<evidence type="ECO:0000259" key="1">
    <source>
        <dbReference type="Pfam" id="PF18370"/>
    </source>
</evidence>
<reference evidence="3 4" key="1">
    <citation type="submission" date="2019-11" db="EMBL/GenBank/DDBJ databases">
        <authorList>
            <person name="Zheng R.K."/>
            <person name="Sun C.M."/>
        </authorList>
    </citation>
    <scope>NUCLEOTIDE SEQUENCE [LARGE SCALE GENOMIC DNA]</scope>
    <source>
        <strain evidence="3 4">WC007</strain>
    </source>
</reference>
<dbReference type="KEGG" id="mcos:GM418_14930"/>
<dbReference type="InterPro" id="IPR049366">
    <property type="entry name" value="RGL11_C"/>
</dbReference>
<dbReference type="Pfam" id="PF21348">
    <property type="entry name" value="RGL11_C"/>
    <property type="match status" value="1"/>
</dbReference>
<dbReference type="PANTHER" id="PTHR43118:SF1">
    <property type="entry name" value="RHAMNOGALACTURONAN LYASE (EUROFUNG)"/>
    <property type="match status" value="1"/>
</dbReference>
<protein>
    <submittedName>
        <fullName evidence="3">Uncharacterized protein</fullName>
    </submittedName>
</protein>
<dbReference type="Gene3D" id="2.60.40.10">
    <property type="entry name" value="Immunoglobulins"/>
    <property type="match status" value="1"/>
</dbReference>
<evidence type="ECO:0000313" key="3">
    <source>
        <dbReference type="EMBL" id="QGY44915.1"/>
    </source>
</evidence>
<feature type="domain" description="Rhamnogalacturonan lyase family 11 C-terminal" evidence="2">
    <location>
        <begin position="136"/>
        <end position="558"/>
    </location>
</feature>
<accession>A0A6I6JPL5</accession>
<dbReference type="InterPro" id="IPR041624">
    <property type="entry name" value="RGI_lyase"/>
</dbReference>
<dbReference type="SUPFAM" id="SSF50998">
    <property type="entry name" value="Quinoprotein alcohol dehydrogenase-like"/>
    <property type="match status" value="1"/>
</dbReference>
<dbReference type="Pfam" id="PF18370">
    <property type="entry name" value="RGI_lyase"/>
    <property type="match status" value="1"/>
</dbReference>
<dbReference type="InterPro" id="IPR034641">
    <property type="entry name" value="RGL11"/>
</dbReference>